<feature type="compositionally biased region" description="Low complexity" evidence="1">
    <location>
        <begin position="219"/>
        <end position="238"/>
    </location>
</feature>
<protein>
    <submittedName>
        <fullName evidence="2">Uncharacterized protein</fullName>
    </submittedName>
</protein>
<gene>
    <name evidence="2" type="ORF">FIBSPDRAFT_946077</name>
</gene>
<dbReference type="EMBL" id="KV417494">
    <property type="protein sequence ID" value="KZP30348.1"/>
    <property type="molecule type" value="Genomic_DNA"/>
</dbReference>
<reference evidence="2 3" key="1">
    <citation type="journal article" date="2016" name="Mol. Biol. Evol.">
        <title>Comparative Genomics of Early-Diverging Mushroom-Forming Fungi Provides Insights into the Origins of Lignocellulose Decay Capabilities.</title>
        <authorList>
            <person name="Nagy L.G."/>
            <person name="Riley R."/>
            <person name="Tritt A."/>
            <person name="Adam C."/>
            <person name="Daum C."/>
            <person name="Floudas D."/>
            <person name="Sun H."/>
            <person name="Yadav J.S."/>
            <person name="Pangilinan J."/>
            <person name="Larsson K.H."/>
            <person name="Matsuura K."/>
            <person name="Barry K."/>
            <person name="Labutti K."/>
            <person name="Kuo R."/>
            <person name="Ohm R.A."/>
            <person name="Bhattacharya S.S."/>
            <person name="Shirouzu T."/>
            <person name="Yoshinaga Y."/>
            <person name="Martin F.M."/>
            <person name="Grigoriev I.V."/>
            <person name="Hibbett D.S."/>
        </authorList>
    </citation>
    <scope>NUCLEOTIDE SEQUENCE [LARGE SCALE GENOMIC DNA]</scope>
    <source>
        <strain evidence="2 3">CBS 109695</strain>
    </source>
</reference>
<proteinExistence type="predicted"/>
<evidence type="ECO:0000313" key="3">
    <source>
        <dbReference type="Proteomes" id="UP000076532"/>
    </source>
</evidence>
<keyword evidence="3" id="KW-1185">Reference proteome</keyword>
<sequence length="258" mass="27014">MLSLVKHGYLAAVGDYQEKGLIGEVPSHRQDMSDLSAEVDLLFKQSSKIDMPDGSHYFAAAASPIFPHQVARAARQPVIAKKQKVDALRASLAGHYGLDLSIIPTVAVEGPAPIGQVIRCAQWGGLRDLGKEWKTVVAAGGTFNVLAGSTDAHSTPIITHGQQQSIDAMFANLKMDSHVAPSDSESSQPSSETIEVLLSAAQAGDPDALKKLSELHAKSAPSTSAPSAAPSTSATAPSTPLPLPNHFLSLFLSTPLLP</sequence>
<evidence type="ECO:0000256" key="1">
    <source>
        <dbReference type="SAM" id="MobiDB-lite"/>
    </source>
</evidence>
<dbReference type="OrthoDB" id="3037223at2759"/>
<evidence type="ECO:0000313" key="2">
    <source>
        <dbReference type="EMBL" id="KZP30348.1"/>
    </source>
</evidence>
<feature type="region of interest" description="Disordered" evidence="1">
    <location>
        <begin position="216"/>
        <end position="240"/>
    </location>
</feature>
<organism evidence="2 3">
    <name type="scientific">Athelia psychrophila</name>
    <dbReference type="NCBI Taxonomy" id="1759441"/>
    <lineage>
        <taxon>Eukaryota</taxon>
        <taxon>Fungi</taxon>
        <taxon>Dikarya</taxon>
        <taxon>Basidiomycota</taxon>
        <taxon>Agaricomycotina</taxon>
        <taxon>Agaricomycetes</taxon>
        <taxon>Agaricomycetidae</taxon>
        <taxon>Atheliales</taxon>
        <taxon>Atheliaceae</taxon>
        <taxon>Athelia</taxon>
    </lineage>
</organism>
<name>A0A166T8S0_9AGAM</name>
<dbReference type="AlphaFoldDB" id="A0A166T8S0"/>
<accession>A0A166T8S0</accession>
<dbReference type="Proteomes" id="UP000076532">
    <property type="component" value="Unassembled WGS sequence"/>
</dbReference>